<dbReference type="STRING" id="862908.BMS_2093"/>
<dbReference type="PATRIC" id="fig|862908.3.peg.1991"/>
<keyword evidence="2" id="KW-1185">Reference proteome</keyword>
<dbReference type="EMBL" id="FQ312005">
    <property type="protein sequence ID" value="CBW26904.1"/>
    <property type="molecule type" value="Genomic_DNA"/>
</dbReference>
<dbReference type="AlphaFoldDB" id="E1X374"/>
<dbReference type="OrthoDB" id="5291269at2"/>
<dbReference type="Proteomes" id="UP000008963">
    <property type="component" value="Chromosome"/>
</dbReference>
<proteinExistence type="predicted"/>
<reference evidence="2" key="1">
    <citation type="journal article" date="2013" name="ISME J.">
        <title>A small predatory core genome in the divergent marine Bacteriovorax marinus SJ and the terrestrial Bdellovibrio bacteriovorus.</title>
        <authorList>
            <person name="Crossman L.C."/>
            <person name="Chen H."/>
            <person name="Cerdeno-Tarraga A.M."/>
            <person name="Brooks K."/>
            <person name="Quail M.A."/>
            <person name="Pineiro S.A."/>
            <person name="Hobley L."/>
            <person name="Sockett R.E."/>
            <person name="Bentley S.D."/>
            <person name="Parkhill J."/>
            <person name="Williams H.N."/>
            <person name="Stine O.C."/>
        </authorList>
    </citation>
    <scope>NUCLEOTIDE SEQUENCE [LARGE SCALE GENOMIC DNA]</scope>
    <source>
        <strain evidence="2">ATCC BAA-682 / DSM 15412 / SJ</strain>
    </source>
</reference>
<dbReference type="KEGG" id="bmx:BMS_2093"/>
<evidence type="ECO:0000313" key="2">
    <source>
        <dbReference type="Proteomes" id="UP000008963"/>
    </source>
</evidence>
<accession>E1X374</accession>
<protein>
    <submittedName>
        <fullName evidence="1">Uncharacterized protein</fullName>
    </submittedName>
</protein>
<dbReference type="HOGENOM" id="CLU_1330397_0_0_7"/>
<name>E1X374_HALMS</name>
<gene>
    <name evidence="1" type="ordered locus">BMS_2093</name>
</gene>
<dbReference type="RefSeq" id="WP_014244682.1">
    <property type="nucleotide sequence ID" value="NC_016620.1"/>
</dbReference>
<evidence type="ECO:0000313" key="1">
    <source>
        <dbReference type="EMBL" id="CBW26904.1"/>
    </source>
</evidence>
<organism evidence="1 2">
    <name type="scientific">Halobacteriovorax marinus (strain ATCC BAA-682 / DSM 15412 / SJ)</name>
    <name type="common">Bacteriovorax marinus</name>
    <dbReference type="NCBI Taxonomy" id="862908"/>
    <lineage>
        <taxon>Bacteria</taxon>
        <taxon>Pseudomonadati</taxon>
        <taxon>Bdellovibrionota</taxon>
        <taxon>Bacteriovoracia</taxon>
        <taxon>Bacteriovoracales</taxon>
        <taxon>Halobacteriovoraceae</taxon>
        <taxon>Halobacteriovorax</taxon>
    </lineage>
</organism>
<sequence>MKGDISKEDLYESVKTLVECEIPHIHLNQHKLFTLFSIAFQYILFQSTKNPGAYILRIEDSQLADKLAKKSKDPSTRKFLQSLLVPRKLKYGKSMFFLDFFHIGSWNLTKDIKSEKLKGAIIVKNTSSKPMEFIDTEEGEEDIMANLPKDYFLTTLQENMPKTITIAFEQEFENVESLSFPFIKKSKPQSISGVTIGKDIDWDTFD</sequence>